<dbReference type="EMBL" id="AP018227">
    <property type="protein sequence ID" value="BAY82214.1"/>
    <property type="molecule type" value="Genomic_DNA"/>
</dbReference>
<dbReference type="OrthoDB" id="2004788at2"/>
<evidence type="ECO:0000256" key="2">
    <source>
        <dbReference type="ARBA" id="ARBA00022692"/>
    </source>
</evidence>
<feature type="transmembrane region" description="Helical" evidence="5">
    <location>
        <begin position="51"/>
        <end position="75"/>
    </location>
</feature>
<evidence type="ECO:0000256" key="4">
    <source>
        <dbReference type="ARBA" id="ARBA00023136"/>
    </source>
</evidence>
<evidence type="ECO:0000259" key="6">
    <source>
        <dbReference type="Pfam" id="PF05154"/>
    </source>
</evidence>
<organism evidence="7 8">
    <name type="scientific">Calothrix parasitica NIES-267</name>
    <dbReference type="NCBI Taxonomy" id="1973488"/>
    <lineage>
        <taxon>Bacteria</taxon>
        <taxon>Bacillati</taxon>
        <taxon>Cyanobacteriota</taxon>
        <taxon>Cyanophyceae</taxon>
        <taxon>Nostocales</taxon>
        <taxon>Calotrichaceae</taxon>
        <taxon>Calothrix</taxon>
    </lineage>
</organism>
<dbReference type="Proteomes" id="UP000218418">
    <property type="component" value="Chromosome"/>
</dbReference>
<protein>
    <submittedName>
        <fullName evidence="7">TM2 domain-containing protein</fullName>
    </submittedName>
</protein>
<keyword evidence="2 5" id="KW-0812">Transmembrane</keyword>
<proteinExistence type="predicted"/>
<gene>
    <name evidence="7" type="ORF">NIES267_16930</name>
</gene>
<sequence>MKVEVKNKNNSKNTDKEKERMKISYMLNVLGFLGFTGGLHRLYNGKVATGLLWMFTLGLFGFGQFVDLFLIPNMVEEREIKLRLKAGLSPFGVAETPQAIASEIYQSPQETLMIELLKSAEKRDGKLSVTQGVLDTGAKFSQVEATLKEMHKSGYVDIGNNPDNGAVTYIFHELT</sequence>
<dbReference type="PANTHER" id="PTHR21016:SF25">
    <property type="entry name" value="TM2 DOMAIN-CONTAINING PROTEIN DDB_G0277895-RELATED"/>
    <property type="match status" value="1"/>
</dbReference>
<accession>A0A1Z4LM09</accession>
<evidence type="ECO:0000256" key="1">
    <source>
        <dbReference type="ARBA" id="ARBA00004141"/>
    </source>
</evidence>
<keyword evidence="4 5" id="KW-0472">Membrane</keyword>
<dbReference type="GO" id="GO:0016020">
    <property type="term" value="C:membrane"/>
    <property type="evidence" value="ECO:0007669"/>
    <property type="project" value="UniProtKB-SubCell"/>
</dbReference>
<evidence type="ECO:0000256" key="3">
    <source>
        <dbReference type="ARBA" id="ARBA00022989"/>
    </source>
</evidence>
<dbReference type="PANTHER" id="PTHR21016">
    <property type="entry name" value="BETA-AMYLOID BINDING PROTEIN-RELATED"/>
    <property type="match status" value="1"/>
</dbReference>
<name>A0A1Z4LM09_9CYAN</name>
<evidence type="ECO:0000313" key="7">
    <source>
        <dbReference type="EMBL" id="BAY82214.1"/>
    </source>
</evidence>
<dbReference type="InterPro" id="IPR007829">
    <property type="entry name" value="TM2"/>
</dbReference>
<evidence type="ECO:0000313" key="8">
    <source>
        <dbReference type="Proteomes" id="UP000218418"/>
    </source>
</evidence>
<dbReference type="Pfam" id="PF05154">
    <property type="entry name" value="TM2"/>
    <property type="match status" value="1"/>
</dbReference>
<reference evidence="7 8" key="1">
    <citation type="submission" date="2017-06" db="EMBL/GenBank/DDBJ databases">
        <title>Genome sequencing of cyanobaciteial culture collection at National Institute for Environmental Studies (NIES).</title>
        <authorList>
            <person name="Hirose Y."/>
            <person name="Shimura Y."/>
            <person name="Fujisawa T."/>
            <person name="Nakamura Y."/>
            <person name="Kawachi M."/>
        </authorList>
    </citation>
    <scope>NUCLEOTIDE SEQUENCE [LARGE SCALE GENOMIC DNA]</scope>
    <source>
        <strain evidence="7 8">NIES-267</strain>
    </source>
</reference>
<dbReference type="AlphaFoldDB" id="A0A1Z4LM09"/>
<feature type="domain" description="TM2" evidence="6">
    <location>
        <begin position="30"/>
        <end position="69"/>
    </location>
</feature>
<dbReference type="InterPro" id="IPR050932">
    <property type="entry name" value="TM2D1-3-like"/>
</dbReference>
<keyword evidence="3 5" id="KW-1133">Transmembrane helix</keyword>
<keyword evidence="8" id="KW-1185">Reference proteome</keyword>
<feature type="transmembrane region" description="Helical" evidence="5">
    <location>
        <begin position="21"/>
        <end position="39"/>
    </location>
</feature>
<evidence type="ECO:0000256" key="5">
    <source>
        <dbReference type="SAM" id="Phobius"/>
    </source>
</evidence>
<comment type="subcellular location">
    <subcellularLocation>
        <location evidence="1">Membrane</location>
        <topology evidence="1">Multi-pass membrane protein</topology>
    </subcellularLocation>
</comment>